<reference evidence="2" key="1">
    <citation type="journal article" date="2017" name="Nat. Commun.">
        <title>The asparagus genome sheds light on the origin and evolution of a young Y chromosome.</title>
        <authorList>
            <person name="Harkess A."/>
            <person name="Zhou J."/>
            <person name="Xu C."/>
            <person name="Bowers J.E."/>
            <person name="Van der Hulst R."/>
            <person name="Ayyampalayam S."/>
            <person name="Mercati F."/>
            <person name="Riccardi P."/>
            <person name="McKain M.R."/>
            <person name="Kakrana A."/>
            <person name="Tang H."/>
            <person name="Ray J."/>
            <person name="Groenendijk J."/>
            <person name="Arikit S."/>
            <person name="Mathioni S.M."/>
            <person name="Nakano M."/>
            <person name="Shan H."/>
            <person name="Telgmann-Rauber A."/>
            <person name="Kanno A."/>
            <person name="Yue Z."/>
            <person name="Chen H."/>
            <person name="Li W."/>
            <person name="Chen Y."/>
            <person name="Xu X."/>
            <person name="Zhang Y."/>
            <person name="Luo S."/>
            <person name="Chen H."/>
            <person name="Gao J."/>
            <person name="Mao Z."/>
            <person name="Pires J.C."/>
            <person name="Luo M."/>
            <person name="Kudrna D."/>
            <person name="Wing R.A."/>
            <person name="Meyers B.C."/>
            <person name="Yi K."/>
            <person name="Kong H."/>
            <person name="Lavrijsen P."/>
            <person name="Sunseri F."/>
            <person name="Falavigna A."/>
            <person name="Ye Y."/>
            <person name="Leebens-Mack J.H."/>
            <person name="Chen G."/>
        </authorList>
    </citation>
    <scope>NUCLEOTIDE SEQUENCE [LARGE SCALE GENOMIC DNA]</scope>
    <source>
        <strain evidence="2">cv. DH0086</strain>
    </source>
</reference>
<evidence type="ECO:0000313" key="1">
    <source>
        <dbReference type="EMBL" id="ONK64704.1"/>
    </source>
</evidence>
<dbReference type="AlphaFoldDB" id="A0A5P1EFT5"/>
<accession>A0A5P1EFT5</accession>
<sequence>MGSKKMRQYDYTRTSLQIVVDPAATIAPPLLLPLESLDLEESRDRVGSLESLGLAEFGGGRIGGGVVGGGGGGE</sequence>
<evidence type="ECO:0000313" key="2">
    <source>
        <dbReference type="Proteomes" id="UP000243459"/>
    </source>
</evidence>
<dbReference type="Gramene" id="ONK64704">
    <property type="protein sequence ID" value="ONK64704"/>
    <property type="gene ID" value="A4U43_C07F29010"/>
</dbReference>
<gene>
    <name evidence="1" type="ORF">A4U43_C07F29010</name>
</gene>
<protein>
    <submittedName>
        <fullName evidence="1">Uncharacterized protein</fullName>
    </submittedName>
</protein>
<organism evidence="1 2">
    <name type="scientific">Asparagus officinalis</name>
    <name type="common">Garden asparagus</name>
    <dbReference type="NCBI Taxonomy" id="4686"/>
    <lineage>
        <taxon>Eukaryota</taxon>
        <taxon>Viridiplantae</taxon>
        <taxon>Streptophyta</taxon>
        <taxon>Embryophyta</taxon>
        <taxon>Tracheophyta</taxon>
        <taxon>Spermatophyta</taxon>
        <taxon>Magnoliopsida</taxon>
        <taxon>Liliopsida</taxon>
        <taxon>Asparagales</taxon>
        <taxon>Asparagaceae</taxon>
        <taxon>Asparagoideae</taxon>
        <taxon>Asparagus</taxon>
    </lineage>
</organism>
<proteinExistence type="predicted"/>
<name>A0A5P1EFT5_ASPOF</name>
<dbReference type="Proteomes" id="UP000243459">
    <property type="component" value="Chromosome 7"/>
</dbReference>
<keyword evidence="2" id="KW-1185">Reference proteome</keyword>
<dbReference type="EMBL" id="CM007387">
    <property type="protein sequence ID" value="ONK64704.1"/>
    <property type="molecule type" value="Genomic_DNA"/>
</dbReference>